<proteinExistence type="predicted"/>
<gene>
    <name evidence="1" type="ORF">A2937_03130</name>
</gene>
<organism evidence="1 2">
    <name type="scientific">Candidatus Yonathbacteria bacterium RIFCSPLOWO2_01_FULL_47_33b</name>
    <dbReference type="NCBI Taxonomy" id="1802727"/>
    <lineage>
        <taxon>Bacteria</taxon>
        <taxon>Candidatus Yonathiibacteriota</taxon>
    </lineage>
</organism>
<evidence type="ECO:0000313" key="2">
    <source>
        <dbReference type="Proteomes" id="UP000177987"/>
    </source>
</evidence>
<dbReference type="AlphaFoldDB" id="A0A1G2SD94"/>
<accession>A0A1G2SD94</accession>
<name>A0A1G2SD94_9BACT</name>
<protein>
    <submittedName>
        <fullName evidence="1">Uncharacterized protein</fullName>
    </submittedName>
</protein>
<dbReference type="EMBL" id="MHUW01000022">
    <property type="protein sequence ID" value="OHA82798.1"/>
    <property type="molecule type" value="Genomic_DNA"/>
</dbReference>
<dbReference type="STRING" id="1802727.A2937_03130"/>
<dbReference type="Proteomes" id="UP000177987">
    <property type="component" value="Unassembled WGS sequence"/>
</dbReference>
<evidence type="ECO:0000313" key="1">
    <source>
        <dbReference type="EMBL" id="OHA82798.1"/>
    </source>
</evidence>
<comment type="caution">
    <text evidence="1">The sequence shown here is derived from an EMBL/GenBank/DDBJ whole genome shotgun (WGS) entry which is preliminary data.</text>
</comment>
<reference evidence="1 2" key="1">
    <citation type="journal article" date="2016" name="Nat. Commun.">
        <title>Thousands of microbial genomes shed light on interconnected biogeochemical processes in an aquifer system.</title>
        <authorList>
            <person name="Anantharaman K."/>
            <person name="Brown C.T."/>
            <person name="Hug L.A."/>
            <person name="Sharon I."/>
            <person name="Castelle C.J."/>
            <person name="Probst A.J."/>
            <person name="Thomas B.C."/>
            <person name="Singh A."/>
            <person name="Wilkins M.J."/>
            <person name="Karaoz U."/>
            <person name="Brodie E.L."/>
            <person name="Williams K.H."/>
            <person name="Hubbard S.S."/>
            <person name="Banfield J.F."/>
        </authorList>
    </citation>
    <scope>NUCLEOTIDE SEQUENCE [LARGE SCALE GENOMIC DNA]</scope>
</reference>
<sequence length="117" mass="13563">MNLLQKMFGRIDVVVSIFFRLCHSYHTPGTNGVEKEGHFYADFGKRFGLLDKDEVLVCVGGWHQIVHHYDKNGHLLKRQLRRKLLKPGEKMLTGKELEPYLIARGEELQRLSLLGDM</sequence>